<dbReference type="RefSeq" id="WP_142814169.1">
    <property type="nucleotide sequence ID" value="NZ_CP036282.1"/>
</dbReference>
<dbReference type="SUPFAM" id="SSF46626">
    <property type="entry name" value="Cytochrome c"/>
    <property type="match status" value="1"/>
</dbReference>
<dbReference type="PANTHER" id="PTHR30600:SF4">
    <property type="entry name" value="CYTOCHROME C DOMAIN-CONTAINING PROTEIN"/>
    <property type="match status" value="1"/>
</dbReference>
<sequence>MGVGSVAMAAWLGASAADAPSPPEERPGGDTTVFEVGRNAFSFPAANLDEAGRTTFAVGNSFFRRNWVEAPSSTTARDGLGPHFIARSCGGCHVQDGRGAPHDASQAKFARITEQPVALLFRLSVLNAQGQPEPEPTYGEQFTNASVQGVKAEGKVRIRYTEVPGQFADGTRYSLRKPHYSFANLGYGPMHPQTLVSPRIAPQVAGVGLIDAIAAEDILQNARDQASRSDAIRGVPNQVVDAFTGKTAVGRFGWKANAPSLAHQSAAAFNGDIGITSTHFPKEDCRPKQQDCTSAPRGSAGASHEIDDDTLEKVIAYQATLAVPARRDFGRADLAQGQALFERAQCAACHRASYTTGESRFPALSKQKIYPYTDLLLHDMGTGLADKRPDGVANGQQWRTPPLWGIGLIPDVNGHSFLLHDGRARNTLEAILWHGGEAQAAKQSVLTMSKAERDALVRFVNSL</sequence>
<evidence type="ECO:0000256" key="5">
    <source>
        <dbReference type="SAM" id="MobiDB-lite"/>
    </source>
</evidence>
<name>A0A515EVZ0_9BURK</name>
<evidence type="ECO:0000256" key="3">
    <source>
        <dbReference type="ARBA" id="ARBA00023004"/>
    </source>
</evidence>
<evidence type="ECO:0000313" key="8">
    <source>
        <dbReference type="Proteomes" id="UP000317365"/>
    </source>
</evidence>
<dbReference type="GO" id="GO:0046872">
    <property type="term" value="F:metal ion binding"/>
    <property type="evidence" value="ECO:0007669"/>
    <property type="project" value="UniProtKB-KW"/>
</dbReference>
<keyword evidence="8" id="KW-1185">Reference proteome</keyword>
<dbReference type="GO" id="GO:0020037">
    <property type="term" value="F:heme binding"/>
    <property type="evidence" value="ECO:0007669"/>
    <property type="project" value="InterPro"/>
</dbReference>
<protein>
    <submittedName>
        <fullName evidence="7">C-type cytochrome</fullName>
    </submittedName>
</protein>
<evidence type="ECO:0000256" key="4">
    <source>
        <dbReference type="PROSITE-ProRule" id="PRU00433"/>
    </source>
</evidence>
<feature type="region of interest" description="Disordered" evidence="5">
    <location>
        <begin position="282"/>
        <end position="305"/>
    </location>
</feature>
<dbReference type="PROSITE" id="PS51007">
    <property type="entry name" value="CYTC"/>
    <property type="match status" value="1"/>
</dbReference>
<dbReference type="PANTHER" id="PTHR30600">
    <property type="entry name" value="CYTOCHROME C PEROXIDASE-RELATED"/>
    <property type="match status" value="1"/>
</dbReference>
<dbReference type="Proteomes" id="UP000317365">
    <property type="component" value="Chromosome"/>
</dbReference>
<evidence type="ECO:0000259" key="6">
    <source>
        <dbReference type="PROSITE" id="PS51007"/>
    </source>
</evidence>
<feature type="domain" description="Cytochrome c" evidence="6">
    <location>
        <begin position="332"/>
        <end position="463"/>
    </location>
</feature>
<keyword evidence="2 4" id="KW-0479">Metal-binding</keyword>
<dbReference type="InterPro" id="IPR009056">
    <property type="entry name" value="Cyt_c-like_dom"/>
</dbReference>
<dbReference type="KEGG" id="rhg:EXZ61_08410"/>
<dbReference type="InterPro" id="IPR036909">
    <property type="entry name" value="Cyt_c-like_dom_sf"/>
</dbReference>
<proteinExistence type="predicted"/>
<keyword evidence="3 4" id="KW-0408">Iron</keyword>
<dbReference type="GO" id="GO:0009055">
    <property type="term" value="F:electron transfer activity"/>
    <property type="evidence" value="ECO:0007669"/>
    <property type="project" value="InterPro"/>
</dbReference>
<reference evidence="8" key="1">
    <citation type="submission" date="2019-02" db="EMBL/GenBank/DDBJ databases">
        <title>Complete genome sequence of Rhodoferax sp. Gr-4.</title>
        <authorList>
            <person name="Jin L."/>
        </authorList>
    </citation>
    <scope>NUCLEOTIDE SEQUENCE [LARGE SCALE GENOMIC DNA]</scope>
    <source>
        <strain evidence="8">Gr-4</strain>
    </source>
</reference>
<dbReference type="Gene3D" id="1.10.760.10">
    <property type="entry name" value="Cytochrome c-like domain"/>
    <property type="match status" value="1"/>
</dbReference>
<dbReference type="GO" id="GO:0004130">
    <property type="term" value="F:cytochrome-c peroxidase activity"/>
    <property type="evidence" value="ECO:0007669"/>
    <property type="project" value="TreeGrafter"/>
</dbReference>
<evidence type="ECO:0000256" key="2">
    <source>
        <dbReference type="ARBA" id="ARBA00022723"/>
    </source>
</evidence>
<keyword evidence="1 4" id="KW-0349">Heme</keyword>
<evidence type="ECO:0000256" key="1">
    <source>
        <dbReference type="ARBA" id="ARBA00022617"/>
    </source>
</evidence>
<dbReference type="EMBL" id="CP036282">
    <property type="protein sequence ID" value="QDL56733.1"/>
    <property type="molecule type" value="Genomic_DNA"/>
</dbReference>
<dbReference type="InterPro" id="IPR051395">
    <property type="entry name" value="Cytochrome_c_Peroxidase/MauG"/>
</dbReference>
<dbReference type="PIRSF" id="PIRSF028099">
    <property type="entry name" value="DUF1111"/>
    <property type="match status" value="1"/>
</dbReference>
<accession>A0A515EVZ0</accession>
<dbReference type="InterPro" id="IPR010538">
    <property type="entry name" value="DHOR"/>
</dbReference>
<gene>
    <name evidence="7" type="ORF">EXZ61_08410</name>
</gene>
<dbReference type="AlphaFoldDB" id="A0A515EVZ0"/>
<dbReference type="Pfam" id="PF06537">
    <property type="entry name" value="DHOR"/>
    <property type="match status" value="1"/>
</dbReference>
<evidence type="ECO:0000313" key="7">
    <source>
        <dbReference type="EMBL" id="QDL56733.1"/>
    </source>
</evidence>
<reference evidence="8" key="2">
    <citation type="journal article" date="2020" name="Int. J. Syst. Evol. Microbiol.">
        <title>Genomic insights into a novel species Rhodoferax aquaticus sp. nov., isolated from freshwater.</title>
        <authorList>
            <person name="Li T."/>
            <person name="Zhuo Y."/>
            <person name="Jin C.Z."/>
            <person name="Wu X."/>
            <person name="Ko S.R."/>
            <person name="Jin F.J."/>
            <person name="Ahn C.Y."/>
            <person name="Oh H.M."/>
            <person name="Lee H.G."/>
            <person name="Jin L."/>
        </authorList>
    </citation>
    <scope>NUCLEOTIDE SEQUENCE [LARGE SCALE GENOMIC DNA]</scope>
    <source>
        <strain evidence="8">Gr-4</strain>
    </source>
</reference>
<organism evidence="7 8">
    <name type="scientific">Rhodoferax aquaticus</name>
    <dbReference type="NCBI Taxonomy" id="2527691"/>
    <lineage>
        <taxon>Bacteria</taxon>
        <taxon>Pseudomonadati</taxon>
        <taxon>Pseudomonadota</taxon>
        <taxon>Betaproteobacteria</taxon>
        <taxon>Burkholderiales</taxon>
        <taxon>Comamonadaceae</taxon>
        <taxon>Rhodoferax</taxon>
    </lineage>
</organism>